<dbReference type="Proteomes" id="UP000030364">
    <property type="component" value="Unassembled WGS sequence"/>
</dbReference>
<dbReference type="Pfam" id="PF01497">
    <property type="entry name" value="Peripla_BP_2"/>
    <property type="match status" value="1"/>
</dbReference>
<dbReference type="SUPFAM" id="SSF53807">
    <property type="entry name" value="Helical backbone' metal receptor"/>
    <property type="match status" value="1"/>
</dbReference>
<dbReference type="AlphaFoldDB" id="A0A0D6XCI5"/>
<keyword evidence="4" id="KW-1185">Reference proteome</keyword>
<evidence type="ECO:0000256" key="1">
    <source>
        <dbReference type="ARBA" id="ARBA00022729"/>
    </source>
</evidence>
<feature type="domain" description="Fe/B12 periplasmic-binding" evidence="2">
    <location>
        <begin position="2"/>
        <end position="252"/>
    </location>
</feature>
<dbReference type="OrthoDB" id="9816357at2"/>
<accession>A0A0D6XCI5</accession>
<dbReference type="InterPro" id="IPR051030">
    <property type="entry name" value="Vitamin_B12-ABC_binding"/>
</dbReference>
<proteinExistence type="predicted"/>
<reference evidence="3 4" key="1">
    <citation type="journal article" date="2015" name="Genome Announc.">
        <title>Draft Genome Sequence of the Thermophile Thermus filiformis ATCC 43280, Producer of Carotenoid-(Di)glucoside-Branched Fatty Acid (Di)esters and Source of Hyperthermostable Enzymes of Biotechnological Interest.</title>
        <authorList>
            <person name="Mandelli F."/>
            <person name="Oliveira Ramires B."/>
            <person name="Couger M.B."/>
            <person name="Paixao D.A."/>
            <person name="Camilo C.M."/>
            <person name="Polikarpov I."/>
            <person name="Prade R."/>
            <person name="Riano-Pachon D.M."/>
            <person name="Squina F.M."/>
        </authorList>
    </citation>
    <scope>NUCLEOTIDE SEQUENCE [LARGE SCALE GENOMIC DNA]</scope>
    <source>
        <strain evidence="3 4">ATCC 43280</strain>
    </source>
</reference>
<dbReference type="InterPro" id="IPR054828">
    <property type="entry name" value="Vit_B12_bind_prot"/>
</dbReference>
<evidence type="ECO:0000259" key="2">
    <source>
        <dbReference type="PROSITE" id="PS50983"/>
    </source>
</evidence>
<dbReference type="EMBL" id="JPSL02000038">
    <property type="protein sequence ID" value="KIX84583.1"/>
    <property type="molecule type" value="Genomic_DNA"/>
</dbReference>
<dbReference type="PANTHER" id="PTHR42860:SF2">
    <property type="entry name" value="BLL4160 PROTEIN"/>
    <property type="match status" value="1"/>
</dbReference>
<dbReference type="NCBIfam" id="NF038402">
    <property type="entry name" value="TroA_like"/>
    <property type="match status" value="1"/>
</dbReference>
<dbReference type="PROSITE" id="PS50983">
    <property type="entry name" value="FE_B12_PBP"/>
    <property type="match status" value="1"/>
</dbReference>
<protein>
    <submittedName>
        <fullName evidence="3">ABC transporter substrate-binding protein</fullName>
    </submittedName>
</protein>
<gene>
    <name evidence="3" type="ORF">THFILI_04085</name>
</gene>
<keyword evidence="1" id="KW-0732">Signal</keyword>
<organism evidence="3 4">
    <name type="scientific">Thermus filiformis</name>
    <dbReference type="NCBI Taxonomy" id="276"/>
    <lineage>
        <taxon>Bacteria</taxon>
        <taxon>Thermotogati</taxon>
        <taxon>Deinococcota</taxon>
        <taxon>Deinococci</taxon>
        <taxon>Thermales</taxon>
        <taxon>Thermaceae</taxon>
        <taxon>Thermus</taxon>
    </lineage>
</organism>
<name>A0A0D6XCI5_THEFI</name>
<evidence type="ECO:0000313" key="4">
    <source>
        <dbReference type="Proteomes" id="UP000030364"/>
    </source>
</evidence>
<dbReference type="Gene3D" id="3.40.50.1980">
    <property type="entry name" value="Nitrogenase molybdenum iron protein domain"/>
    <property type="match status" value="2"/>
</dbReference>
<dbReference type="RefSeq" id="WP_038062026.1">
    <property type="nucleotide sequence ID" value="NZ_JPSL02000038.1"/>
</dbReference>
<evidence type="ECO:0000313" key="3">
    <source>
        <dbReference type="EMBL" id="KIX84583.1"/>
    </source>
</evidence>
<comment type="caution">
    <text evidence="3">The sequence shown here is derived from an EMBL/GenBank/DDBJ whole genome shotgun (WGS) entry which is preliminary data.</text>
</comment>
<dbReference type="PANTHER" id="PTHR42860">
    <property type="entry name" value="VITAMIN B12-BINDING PROTEIN"/>
    <property type="match status" value="1"/>
</dbReference>
<sequence>MRLVSLTASNTEILWALGALDWLVGVDDHSDFPEEVRRLPKVGPDLNVDLDKVEALRPDLVLASLSVPGMEKVVEGLQRRRIPHLVLDPESLEDVFQDILTVAEALGLPHRGRQAVGAMRYTMAQARRGLPRFARPPRVLVEWWPKPVIAAGKRSWVTGMLAFLGAENALKDPVRSRPLREEELEELAPEVWVLSWCGARRTRLEVALRRPLRAPALEAGRVYAIPEAYLGRPGPRLAEGVRRLADVLILAGV</sequence>
<dbReference type="STRING" id="276.THFILI_04085"/>
<dbReference type="InterPro" id="IPR002491">
    <property type="entry name" value="ABC_transptr_periplasmic_BD"/>
</dbReference>